<dbReference type="EMBL" id="FZOQ01000008">
    <property type="protein sequence ID" value="SNS54841.1"/>
    <property type="molecule type" value="Genomic_DNA"/>
</dbReference>
<dbReference type="InterPro" id="IPR050194">
    <property type="entry name" value="Glycosyltransferase_grp1"/>
</dbReference>
<dbReference type="InterPro" id="IPR028098">
    <property type="entry name" value="Glyco_trans_4-like_N"/>
</dbReference>
<dbReference type="PANTHER" id="PTHR45947:SF3">
    <property type="entry name" value="SULFOQUINOVOSYL TRANSFERASE SQD2"/>
    <property type="match status" value="1"/>
</dbReference>
<dbReference type="InterPro" id="IPR001296">
    <property type="entry name" value="Glyco_trans_1"/>
</dbReference>
<gene>
    <name evidence="3" type="ORF">SAMN06296052_108133</name>
</gene>
<dbReference type="CDD" id="cd03801">
    <property type="entry name" value="GT4_PimA-like"/>
    <property type="match status" value="1"/>
</dbReference>
<evidence type="ECO:0000313" key="3">
    <source>
        <dbReference type="EMBL" id="SNS54841.1"/>
    </source>
</evidence>
<dbReference type="Proteomes" id="UP000198432">
    <property type="component" value="Unassembled WGS sequence"/>
</dbReference>
<keyword evidence="3" id="KW-0808">Transferase</keyword>
<organism evidence="3 4">
    <name type="scientific">Pontibacter ummariensis</name>
    <dbReference type="NCBI Taxonomy" id="1610492"/>
    <lineage>
        <taxon>Bacteria</taxon>
        <taxon>Pseudomonadati</taxon>
        <taxon>Bacteroidota</taxon>
        <taxon>Cytophagia</taxon>
        <taxon>Cytophagales</taxon>
        <taxon>Hymenobacteraceae</taxon>
        <taxon>Pontibacter</taxon>
    </lineage>
</organism>
<dbReference type="GO" id="GO:0016757">
    <property type="term" value="F:glycosyltransferase activity"/>
    <property type="evidence" value="ECO:0007669"/>
    <property type="project" value="InterPro"/>
</dbReference>
<protein>
    <submittedName>
        <fullName evidence="3">Glycosyltransferase involved in cell wall bisynthesis</fullName>
    </submittedName>
</protein>
<feature type="domain" description="Glycosyltransferase subfamily 4-like N-terminal" evidence="2">
    <location>
        <begin position="12"/>
        <end position="166"/>
    </location>
</feature>
<reference evidence="4" key="1">
    <citation type="submission" date="2017-06" db="EMBL/GenBank/DDBJ databases">
        <authorList>
            <person name="Varghese N."/>
            <person name="Submissions S."/>
        </authorList>
    </citation>
    <scope>NUCLEOTIDE SEQUENCE [LARGE SCALE GENOMIC DNA]</scope>
    <source>
        <strain evidence="4">NKM1</strain>
    </source>
</reference>
<evidence type="ECO:0000313" key="4">
    <source>
        <dbReference type="Proteomes" id="UP000198432"/>
    </source>
</evidence>
<dbReference type="RefSeq" id="WP_089319203.1">
    <property type="nucleotide sequence ID" value="NZ_FZOQ01000008.1"/>
</dbReference>
<dbReference type="AlphaFoldDB" id="A0A239FDL2"/>
<proteinExistence type="predicted"/>
<dbReference type="Gene3D" id="3.40.50.2000">
    <property type="entry name" value="Glycogen Phosphorylase B"/>
    <property type="match status" value="2"/>
</dbReference>
<name>A0A239FDL2_9BACT</name>
<dbReference type="Pfam" id="PF13439">
    <property type="entry name" value="Glyco_transf_4"/>
    <property type="match status" value="1"/>
</dbReference>
<dbReference type="PANTHER" id="PTHR45947">
    <property type="entry name" value="SULFOQUINOVOSYL TRANSFERASE SQD2"/>
    <property type="match status" value="1"/>
</dbReference>
<accession>A0A239FDL2</accession>
<feature type="domain" description="Glycosyl transferase family 1" evidence="1">
    <location>
        <begin position="179"/>
        <end position="342"/>
    </location>
</feature>
<keyword evidence="4" id="KW-1185">Reference proteome</keyword>
<evidence type="ECO:0000259" key="1">
    <source>
        <dbReference type="Pfam" id="PF00534"/>
    </source>
</evidence>
<dbReference type="SUPFAM" id="SSF53756">
    <property type="entry name" value="UDP-Glycosyltransferase/glycogen phosphorylase"/>
    <property type="match status" value="1"/>
</dbReference>
<dbReference type="Pfam" id="PF00534">
    <property type="entry name" value="Glycos_transf_1"/>
    <property type="match status" value="1"/>
</dbReference>
<evidence type="ECO:0000259" key="2">
    <source>
        <dbReference type="Pfam" id="PF13439"/>
    </source>
</evidence>
<sequence>MKICHIITGLGFGGAERLLVNFSNIHSECGHQVYVLYLKDITSLKDALHPSVETIHVPLNNKTSSRIRKLLGEIKPDVVHTHLGHADLLGLWAARGLDLKLFCTMHNIWFKWNWKDKIIFKAYKFLFRTVARKCKVIAISNVVKKHVVETLKVPSNRVHLLYNGIPSALPNCQNNSLDLRRALKISTKNFNVLFVGRLEPQKSVDTLLKAVSLLKDKIPSIKLLLVGEGSLRAELERLALELGLKDIVEFRGVTLKPEEYFAVCDLFVLPSIFEGMGIVLLEAFRASLPVIASNTEGPGELITHGQTGLLFEPLQHKELANLMYKFYLSPSLLKEIGENGNKFYKENFKIEDYAAKLEELYVRS</sequence>
<dbReference type="OrthoDB" id="9811239at2"/>